<dbReference type="EMBL" id="PECC01000027">
    <property type="protein sequence ID" value="TDZ51018.1"/>
    <property type="molecule type" value="Genomic_DNA"/>
</dbReference>
<evidence type="ECO:0000313" key="3">
    <source>
        <dbReference type="Proteomes" id="UP000295165"/>
    </source>
</evidence>
<name>A0A4R8R888_9MYCO</name>
<organism evidence="2 3">
    <name type="scientific">Mycobacteroides franklinii</name>
    <dbReference type="NCBI Taxonomy" id="948102"/>
    <lineage>
        <taxon>Bacteria</taxon>
        <taxon>Bacillati</taxon>
        <taxon>Actinomycetota</taxon>
        <taxon>Actinomycetes</taxon>
        <taxon>Mycobacteriales</taxon>
        <taxon>Mycobacteriaceae</taxon>
        <taxon>Mycobacteroides</taxon>
    </lineage>
</organism>
<evidence type="ECO:0000259" key="1">
    <source>
        <dbReference type="Pfam" id="PF03061"/>
    </source>
</evidence>
<dbReference type="InterPro" id="IPR029069">
    <property type="entry name" value="HotDog_dom_sf"/>
</dbReference>
<dbReference type="InterPro" id="IPR006683">
    <property type="entry name" value="Thioestr_dom"/>
</dbReference>
<dbReference type="SUPFAM" id="SSF54637">
    <property type="entry name" value="Thioesterase/thiol ester dehydrase-isomerase"/>
    <property type="match status" value="1"/>
</dbReference>
<feature type="domain" description="Thioesterase" evidence="1">
    <location>
        <begin position="1"/>
        <end position="41"/>
    </location>
</feature>
<gene>
    <name evidence="2" type="ORF">CCUG63697_02533</name>
</gene>
<protein>
    <recommendedName>
        <fullName evidence="1">Thioesterase domain-containing protein</fullName>
    </recommendedName>
</protein>
<dbReference type="Pfam" id="PF03061">
    <property type="entry name" value="4HBT"/>
    <property type="match status" value="1"/>
</dbReference>
<sequence>MNYRQVVPVGVPLTARSRIDEVDRRKAFVSAELYDAQNTVLADANGLMVQLLPGQP</sequence>
<keyword evidence="3" id="KW-1185">Reference proteome</keyword>
<comment type="caution">
    <text evidence="2">The sequence shown here is derived from an EMBL/GenBank/DDBJ whole genome shotgun (WGS) entry which is preliminary data.</text>
</comment>
<dbReference type="Gene3D" id="3.10.129.10">
    <property type="entry name" value="Hotdog Thioesterase"/>
    <property type="match status" value="1"/>
</dbReference>
<evidence type="ECO:0000313" key="2">
    <source>
        <dbReference type="EMBL" id="TDZ51018.1"/>
    </source>
</evidence>
<proteinExistence type="predicted"/>
<accession>A0A4R8R888</accession>
<reference evidence="2 3" key="1">
    <citation type="journal article" date="2019" name="Sci. Rep.">
        <title>Extended insight into the Mycobacterium chelonae-abscessus complex through whole genome sequencing of Mycobacterium salmoniphilum outbreak and Mycobacterium salmoniphilum-like strains.</title>
        <authorList>
            <person name="Behra P.R.K."/>
            <person name="Das S."/>
            <person name="Pettersson B.M.F."/>
            <person name="Shirreff L."/>
            <person name="DuCote T."/>
            <person name="Jacobsson K.G."/>
            <person name="Ennis D.G."/>
            <person name="Kirsebom L.A."/>
        </authorList>
    </citation>
    <scope>NUCLEOTIDE SEQUENCE [LARGE SCALE GENOMIC DNA]</scope>
    <source>
        <strain evidence="2 3">CCUG 63697</strain>
    </source>
</reference>
<dbReference type="AlphaFoldDB" id="A0A4R8R888"/>
<dbReference type="Proteomes" id="UP000295165">
    <property type="component" value="Unassembled WGS sequence"/>
</dbReference>